<dbReference type="FunFam" id="3.90.1150.10:FF:000006">
    <property type="entry name" value="Phosphoserine aminotransferase"/>
    <property type="match status" value="1"/>
</dbReference>
<dbReference type="PROSITE" id="PS00595">
    <property type="entry name" value="AA_TRANSFER_CLASS_5"/>
    <property type="match status" value="1"/>
</dbReference>
<comment type="catalytic activity">
    <reaction evidence="9">
        <text>4-(phosphooxy)-L-threonine + 2-oxoglutarate = (R)-3-hydroxy-2-oxo-4-phosphooxybutanoate + L-glutamate</text>
        <dbReference type="Rhea" id="RHEA:16573"/>
        <dbReference type="ChEBI" id="CHEBI:16810"/>
        <dbReference type="ChEBI" id="CHEBI:29985"/>
        <dbReference type="ChEBI" id="CHEBI:58452"/>
        <dbReference type="ChEBI" id="CHEBI:58538"/>
        <dbReference type="EC" id="2.6.1.52"/>
    </reaction>
</comment>
<evidence type="ECO:0000256" key="6">
    <source>
        <dbReference type="ARBA" id="ARBA00022679"/>
    </source>
</evidence>
<dbReference type="AlphaFoldDB" id="A0A812KVG7"/>
<evidence type="ECO:0000256" key="11">
    <source>
        <dbReference type="RuleBase" id="RU004504"/>
    </source>
</evidence>
<dbReference type="GO" id="GO:0030170">
    <property type="term" value="F:pyridoxal phosphate binding"/>
    <property type="evidence" value="ECO:0007669"/>
    <property type="project" value="TreeGrafter"/>
</dbReference>
<dbReference type="GO" id="GO:0004648">
    <property type="term" value="F:O-phospho-L-serine:2-oxoglutarate aminotransferase activity"/>
    <property type="evidence" value="ECO:0007669"/>
    <property type="project" value="UniProtKB-EC"/>
</dbReference>
<keyword evidence="5 12" id="KW-0028">Amino-acid biosynthesis</keyword>
<dbReference type="UniPathway" id="UPA00135">
    <property type="reaction ID" value="UER00197"/>
</dbReference>
<evidence type="ECO:0000256" key="2">
    <source>
        <dbReference type="ARBA" id="ARBA00005099"/>
    </source>
</evidence>
<dbReference type="InterPro" id="IPR020578">
    <property type="entry name" value="Aminotrans_V_PyrdxlP_BS"/>
</dbReference>
<dbReference type="InterPro" id="IPR022278">
    <property type="entry name" value="Pser_aminoTfrase"/>
</dbReference>
<evidence type="ECO:0000259" key="13">
    <source>
        <dbReference type="Pfam" id="PF00266"/>
    </source>
</evidence>
<evidence type="ECO:0000256" key="3">
    <source>
        <dbReference type="ARBA" id="ARBA00006904"/>
    </source>
</evidence>
<evidence type="ECO:0000256" key="12">
    <source>
        <dbReference type="RuleBase" id="RU004505"/>
    </source>
</evidence>
<comment type="pathway">
    <text evidence="2 12">Amino-acid biosynthesis; L-serine biosynthesis; L-serine from 3-phospho-D-glycerate: step 2/3.</text>
</comment>
<dbReference type="NCBIfam" id="TIGR01364">
    <property type="entry name" value="serC_1"/>
    <property type="match status" value="1"/>
</dbReference>
<dbReference type="InterPro" id="IPR000192">
    <property type="entry name" value="Aminotrans_V_dom"/>
</dbReference>
<sequence>MSDRCYNFSAGPAALPEPVLKQAQKDLWNFDGSGMGVCELSHRGKEYDRILEEAIADCREVGNVPDDWHVLFMQGGATMQFACMPANFSGEGKTTDYIDTGEWARKAMEEAQRFPGTVNCAFSGQGENYNRLPKDSELKTTEGAAYLQFCSNNTIMGTEFKRVPKAAAGVPIIRDASSDMYSRPIDFSELDMIYASAQKNLGPSGCALVLIKDSFLQKSDDKHIATMMSYKVMQKKESRPNTPNTFAVYLMGQVFKWIKAEGGLKAIEKYNEEKIAPLYDFIDGSDFFIPHAVTEDRSIMNASFRTPNEELDKLFIKQAEAKGLKTLAGHRSIGGMRASVYNAFPAKGITALVDFMKQFEHENAGKTTVSA</sequence>
<gene>
    <name evidence="14" type="primary">serC</name>
    <name evidence="14" type="ORF">SNEC2469_LOCUS3558</name>
</gene>
<evidence type="ECO:0000256" key="5">
    <source>
        <dbReference type="ARBA" id="ARBA00022605"/>
    </source>
</evidence>
<dbReference type="InterPro" id="IPR015422">
    <property type="entry name" value="PyrdxlP-dep_Trfase_small"/>
</dbReference>
<feature type="domain" description="Aminotransferase class V" evidence="13">
    <location>
        <begin position="6"/>
        <end position="352"/>
    </location>
</feature>
<dbReference type="Pfam" id="PF00266">
    <property type="entry name" value="Aminotran_5"/>
    <property type="match status" value="1"/>
</dbReference>
<dbReference type="NCBIfam" id="NF003764">
    <property type="entry name" value="PRK05355.1"/>
    <property type="match status" value="1"/>
</dbReference>
<dbReference type="EMBL" id="CAJNJA010007943">
    <property type="protein sequence ID" value="CAE7230902.1"/>
    <property type="molecule type" value="Genomic_DNA"/>
</dbReference>
<evidence type="ECO:0000256" key="10">
    <source>
        <dbReference type="ARBA" id="ARBA00049007"/>
    </source>
</evidence>
<protein>
    <recommendedName>
        <fullName evidence="12">Phosphoserine aminotransferase</fullName>
        <ecNumber evidence="12">2.6.1.52</ecNumber>
    </recommendedName>
</protein>
<dbReference type="GO" id="GO:0005737">
    <property type="term" value="C:cytoplasm"/>
    <property type="evidence" value="ECO:0007669"/>
    <property type="project" value="TreeGrafter"/>
</dbReference>
<dbReference type="Gene3D" id="3.40.640.10">
    <property type="entry name" value="Type I PLP-dependent aspartate aminotransferase-like (Major domain)"/>
    <property type="match status" value="1"/>
</dbReference>
<accession>A0A812KVG7</accession>
<comment type="cofactor">
    <cofactor evidence="1 11">
        <name>pyridoxal 5'-phosphate</name>
        <dbReference type="ChEBI" id="CHEBI:597326"/>
    </cofactor>
</comment>
<evidence type="ECO:0000313" key="14">
    <source>
        <dbReference type="EMBL" id="CAE7230902.1"/>
    </source>
</evidence>
<evidence type="ECO:0000256" key="8">
    <source>
        <dbReference type="ARBA" id="ARBA00023299"/>
    </source>
</evidence>
<dbReference type="OrthoDB" id="1703350at2759"/>
<comment type="caution">
    <text evidence="14">The sequence shown here is derived from an EMBL/GenBank/DDBJ whole genome shotgun (WGS) entry which is preliminary data.</text>
</comment>
<dbReference type="FunFam" id="3.40.640.10:FF:000010">
    <property type="entry name" value="Phosphoserine aminotransferase"/>
    <property type="match status" value="1"/>
</dbReference>
<dbReference type="HAMAP" id="MF_00160">
    <property type="entry name" value="SerC_aminotrans_5"/>
    <property type="match status" value="1"/>
</dbReference>
<comment type="catalytic activity">
    <reaction evidence="10 12">
        <text>O-phospho-L-serine + 2-oxoglutarate = 3-phosphooxypyruvate + L-glutamate</text>
        <dbReference type="Rhea" id="RHEA:14329"/>
        <dbReference type="ChEBI" id="CHEBI:16810"/>
        <dbReference type="ChEBI" id="CHEBI:18110"/>
        <dbReference type="ChEBI" id="CHEBI:29985"/>
        <dbReference type="ChEBI" id="CHEBI:57524"/>
        <dbReference type="EC" id="2.6.1.52"/>
    </reaction>
</comment>
<dbReference type="GO" id="GO:0006564">
    <property type="term" value="P:L-serine biosynthetic process"/>
    <property type="evidence" value="ECO:0007669"/>
    <property type="project" value="UniProtKB-KW"/>
</dbReference>
<evidence type="ECO:0000313" key="15">
    <source>
        <dbReference type="Proteomes" id="UP000601435"/>
    </source>
</evidence>
<dbReference type="PIRSF" id="PIRSF000525">
    <property type="entry name" value="SerC"/>
    <property type="match status" value="1"/>
</dbReference>
<reference evidence="14" key="1">
    <citation type="submission" date="2021-02" db="EMBL/GenBank/DDBJ databases">
        <authorList>
            <person name="Dougan E. K."/>
            <person name="Rhodes N."/>
            <person name="Thang M."/>
            <person name="Chan C."/>
        </authorList>
    </citation>
    <scope>NUCLEOTIDE SEQUENCE</scope>
</reference>
<evidence type="ECO:0000256" key="4">
    <source>
        <dbReference type="ARBA" id="ARBA00022576"/>
    </source>
</evidence>
<organism evidence="14 15">
    <name type="scientific">Symbiodinium necroappetens</name>
    <dbReference type="NCBI Taxonomy" id="1628268"/>
    <lineage>
        <taxon>Eukaryota</taxon>
        <taxon>Sar</taxon>
        <taxon>Alveolata</taxon>
        <taxon>Dinophyceae</taxon>
        <taxon>Suessiales</taxon>
        <taxon>Symbiodiniaceae</taxon>
        <taxon>Symbiodinium</taxon>
    </lineage>
</organism>
<comment type="similarity">
    <text evidence="3">Belongs to the class-V pyridoxal-phosphate-dependent aminotransferase family. SerC subfamily.</text>
</comment>
<keyword evidence="7" id="KW-0663">Pyridoxal phosphate</keyword>
<evidence type="ECO:0000256" key="7">
    <source>
        <dbReference type="ARBA" id="ARBA00022898"/>
    </source>
</evidence>
<dbReference type="InterPro" id="IPR015421">
    <property type="entry name" value="PyrdxlP-dep_Trfase_major"/>
</dbReference>
<keyword evidence="8 12" id="KW-0718">Serine biosynthesis</keyword>
<dbReference type="SUPFAM" id="SSF53383">
    <property type="entry name" value="PLP-dependent transferases"/>
    <property type="match status" value="1"/>
</dbReference>
<dbReference type="InterPro" id="IPR015424">
    <property type="entry name" value="PyrdxlP-dep_Trfase"/>
</dbReference>
<dbReference type="Gene3D" id="3.90.1150.10">
    <property type="entry name" value="Aspartate Aminotransferase, domain 1"/>
    <property type="match status" value="1"/>
</dbReference>
<dbReference type="EC" id="2.6.1.52" evidence="12"/>
<proteinExistence type="inferred from homology"/>
<evidence type="ECO:0000256" key="1">
    <source>
        <dbReference type="ARBA" id="ARBA00001933"/>
    </source>
</evidence>
<keyword evidence="4 12" id="KW-0032">Aminotransferase</keyword>
<evidence type="ECO:0000256" key="9">
    <source>
        <dbReference type="ARBA" id="ARBA00047630"/>
    </source>
</evidence>
<dbReference type="Proteomes" id="UP000601435">
    <property type="component" value="Unassembled WGS sequence"/>
</dbReference>
<keyword evidence="6 12" id="KW-0808">Transferase</keyword>
<dbReference type="PANTHER" id="PTHR43247">
    <property type="entry name" value="PHOSPHOSERINE AMINOTRANSFERASE"/>
    <property type="match status" value="1"/>
</dbReference>
<dbReference type="PANTHER" id="PTHR43247:SF1">
    <property type="entry name" value="PHOSPHOSERINE AMINOTRANSFERASE"/>
    <property type="match status" value="1"/>
</dbReference>
<keyword evidence="15" id="KW-1185">Reference proteome</keyword>
<name>A0A812KVG7_9DINO</name>